<organism evidence="1 2">
    <name type="scientific">Vararia minispora EC-137</name>
    <dbReference type="NCBI Taxonomy" id="1314806"/>
    <lineage>
        <taxon>Eukaryota</taxon>
        <taxon>Fungi</taxon>
        <taxon>Dikarya</taxon>
        <taxon>Basidiomycota</taxon>
        <taxon>Agaricomycotina</taxon>
        <taxon>Agaricomycetes</taxon>
        <taxon>Russulales</taxon>
        <taxon>Lachnocladiaceae</taxon>
        <taxon>Vararia</taxon>
    </lineage>
</organism>
<reference evidence="1" key="1">
    <citation type="submission" date="2021-02" db="EMBL/GenBank/DDBJ databases">
        <authorList>
            <consortium name="DOE Joint Genome Institute"/>
            <person name="Ahrendt S."/>
            <person name="Looney B.P."/>
            <person name="Miyauchi S."/>
            <person name="Morin E."/>
            <person name="Drula E."/>
            <person name="Courty P.E."/>
            <person name="Chicoki N."/>
            <person name="Fauchery L."/>
            <person name="Kohler A."/>
            <person name="Kuo A."/>
            <person name="Labutti K."/>
            <person name="Pangilinan J."/>
            <person name="Lipzen A."/>
            <person name="Riley R."/>
            <person name="Andreopoulos W."/>
            <person name="He G."/>
            <person name="Johnson J."/>
            <person name="Barry K.W."/>
            <person name="Grigoriev I.V."/>
            <person name="Nagy L."/>
            <person name="Hibbett D."/>
            <person name="Henrissat B."/>
            <person name="Matheny P.B."/>
            <person name="Labbe J."/>
            <person name="Martin F."/>
        </authorList>
    </citation>
    <scope>NUCLEOTIDE SEQUENCE</scope>
    <source>
        <strain evidence="1">EC-137</strain>
    </source>
</reference>
<evidence type="ECO:0000313" key="2">
    <source>
        <dbReference type="Proteomes" id="UP000814128"/>
    </source>
</evidence>
<dbReference type="Proteomes" id="UP000814128">
    <property type="component" value="Unassembled WGS sequence"/>
</dbReference>
<name>A0ACB8QFF2_9AGAM</name>
<sequence length="193" mass="22399">MPGATAPSFLFSFLGSQPVHTARAVHIRRLYDILLLSLQTDDYRRAQNAYAILLRCKEIDWKELWKLGVYLLGKQDVGRDVEFLRAMLLQHPNEREAIMQELVLALVRANCEREALDELELYLPSFPYQDNPALHTYAGIICIHLAGQEREQTPFTSFRLRIAQGYFERARQLDPENGVAQAFLEKVRIQRRI</sequence>
<accession>A0ACB8QFF2</accession>
<reference evidence="1" key="2">
    <citation type="journal article" date="2022" name="New Phytol.">
        <title>Evolutionary transition to the ectomycorrhizal habit in the genomes of a hyperdiverse lineage of mushroom-forming fungi.</title>
        <authorList>
            <person name="Looney B."/>
            <person name="Miyauchi S."/>
            <person name="Morin E."/>
            <person name="Drula E."/>
            <person name="Courty P.E."/>
            <person name="Kohler A."/>
            <person name="Kuo A."/>
            <person name="LaButti K."/>
            <person name="Pangilinan J."/>
            <person name="Lipzen A."/>
            <person name="Riley R."/>
            <person name="Andreopoulos W."/>
            <person name="He G."/>
            <person name="Johnson J."/>
            <person name="Nolan M."/>
            <person name="Tritt A."/>
            <person name="Barry K.W."/>
            <person name="Grigoriev I.V."/>
            <person name="Nagy L.G."/>
            <person name="Hibbett D."/>
            <person name="Henrissat B."/>
            <person name="Matheny P.B."/>
            <person name="Labbe J."/>
            <person name="Martin F.M."/>
        </authorList>
    </citation>
    <scope>NUCLEOTIDE SEQUENCE</scope>
    <source>
        <strain evidence="1">EC-137</strain>
    </source>
</reference>
<dbReference type="EMBL" id="MU273617">
    <property type="protein sequence ID" value="KAI0030534.1"/>
    <property type="molecule type" value="Genomic_DNA"/>
</dbReference>
<gene>
    <name evidence="1" type="ORF">K488DRAFT_54031</name>
</gene>
<comment type="caution">
    <text evidence="1">The sequence shown here is derived from an EMBL/GenBank/DDBJ whole genome shotgun (WGS) entry which is preliminary data.</text>
</comment>
<proteinExistence type="predicted"/>
<evidence type="ECO:0000313" key="1">
    <source>
        <dbReference type="EMBL" id="KAI0030534.1"/>
    </source>
</evidence>
<protein>
    <submittedName>
        <fullName evidence="1">Uncharacterized protein</fullName>
    </submittedName>
</protein>
<keyword evidence="2" id="KW-1185">Reference proteome</keyword>